<evidence type="ECO:0000313" key="3">
    <source>
        <dbReference type="Proteomes" id="UP000772618"/>
    </source>
</evidence>
<dbReference type="EMBL" id="JAHESD010000014">
    <property type="protein sequence ID" value="MBT1703381.1"/>
    <property type="molecule type" value="Genomic_DNA"/>
</dbReference>
<accession>A0ABS5VTR5</accession>
<feature type="transmembrane region" description="Helical" evidence="1">
    <location>
        <begin position="37"/>
        <end position="54"/>
    </location>
</feature>
<keyword evidence="3" id="KW-1185">Reference proteome</keyword>
<dbReference type="RefSeq" id="WP_254153346.1">
    <property type="nucleotide sequence ID" value="NZ_JAHESD010000014.1"/>
</dbReference>
<evidence type="ECO:0000313" key="2">
    <source>
        <dbReference type="EMBL" id="MBT1703381.1"/>
    </source>
</evidence>
<feature type="transmembrane region" description="Helical" evidence="1">
    <location>
        <begin position="83"/>
        <end position="101"/>
    </location>
</feature>
<protein>
    <submittedName>
        <fullName evidence="2">Uncharacterized protein</fullName>
    </submittedName>
</protein>
<evidence type="ECO:0000256" key="1">
    <source>
        <dbReference type="SAM" id="Phobius"/>
    </source>
</evidence>
<keyword evidence="1" id="KW-1133">Transmembrane helix</keyword>
<dbReference type="Proteomes" id="UP000772618">
    <property type="component" value="Unassembled WGS sequence"/>
</dbReference>
<keyword evidence="1" id="KW-0472">Membrane</keyword>
<reference evidence="2 3" key="1">
    <citation type="submission" date="2021-05" db="EMBL/GenBank/DDBJ databases">
        <title>A Polyphasic approach of four new species of the genus Ohtaekwangia: Ohtaekwangia histidinii sp. nov., Ohtaekwangia cretensis sp. nov., Ohtaekwangia indiensis sp. nov., Ohtaekwangia reichenbachii sp. nov. from diverse environment.</title>
        <authorList>
            <person name="Octaviana S."/>
        </authorList>
    </citation>
    <scope>NUCLEOTIDE SEQUENCE [LARGE SCALE GENOMIC DNA]</scope>
    <source>
        <strain evidence="2 3">PWU20</strain>
    </source>
</reference>
<comment type="caution">
    <text evidence="2">The sequence shown here is derived from an EMBL/GenBank/DDBJ whole genome shotgun (WGS) entry which is preliminary data.</text>
</comment>
<name>A0ABS5VTR5_9BACT</name>
<sequence>MIIYGWNSFKLDECKPSQLGLSPELDGQFRIERRQKYFHLFWIPFFGIGKIWALRKSDGNLYEPTAQLKSLLDALPLAHKTPWYTYSLFFVLVVGGLLFYVSDSISSYNRRISYQKYRAEFNNKLTSAVNQTVPGTHFRLRLADNYEKYAYLKYLRSDAEYMTCLYTGLKNRDYSDNEMLEAFVVASEKEAFDTVKIKKSDLLHTLNTKDEYSFKGHTVIQGLGNMIFDEMEVYTFPVFKNVAVQYQEGRFFAIIQNIGAGGKVKEFTPEPANLELDKSIYSEQFKQGGVVVLEGKYNDAEPVLRAKMQVNSESDSTTQYDLTIRGTYLALKQSTR</sequence>
<proteinExistence type="predicted"/>
<keyword evidence="1" id="KW-0812">Transmembrane</keyword>
<gene>
    <name evidence="2" type="ORF">KK060_08830</name>
</gene>
<organism evidence="2 3">
    <name type="scientific">Chryseosolibacter indicus</name>
    <dbReference type="NCBI Taxonomy" id="2782351"/>
    <lineage>
        <taxon>Bacteria</taxon>
        <taxon>Pseudomonadati</taxon>
        <taxon>Bacteroidota</taxon>
        <taxon>Cytophagia</taxon>
        <taxon>Cytophagales</taxon>
        <taxon>Chryseotaleaceae</taxon>
        <taxon>Chryseosolibacter</taxon>
    </lineage>
</organism>